<dbReference type="EMBL" id="JBCLYO010000001">
    <property type="protein sequence ID" value="KAL0096401.1"/>
    <property type="molecule type" value="Genomic_DNA"/>
</dbReference>
<keyword evidence="1" id="KW-0812">Transmembrane</keyword>
<feature type="transmembrane region" description="Helical" evidence="1">
    <location>
        <begin position="36"/>
        <end position="54"/>
    </location>
</feature>
<sequence length="130" mass="15233">MFKKITIKNTYCVVLNKVPVRPRQTKLPVLLPDSSAMLGLLYINLFDIIFCLFYCSRSSLLIKARRRIVHFKKIYVNIYIYIYTSSLLGSIGYTKFMENIMWVIWSETELIKQNKSGSITFIKRCGECNN</sequence>
<accession>A0ABR3BC17</accession>
<evidence type="ECO:0000313" key="2">
    <source>
        <dbReference type="EMBL" id="KAL0096401.1"/>
    </source>
</evidence>
<gene>
    <name evidence="2" type="ORF">J3Q64DRAFT_1019051</name>
</gene>
<comment type="caution">
    <text evidence="2">The sequence shown here is derived from an EMBL/GenBank/DDBJ whole genome shotgun (WGS) entry which is preliminary data.</text>
</comment>
<evidence type="ECO:0000256" key="1">
    <source>
        <dbReference type="SAM" id="Phobius"/>
    </source>
</evidence>
<feature type="transmembrane region" description="Helical" evidence="1">
    <location>
        <begin position="74"/>
        <end position="93"/>
    </location>
</feature>
<dbReference type="Proteomes" id="UP001448207">
    <property type="component" value="Unassembled WGS sequence"/>
</dbReference>
<keyword evidence="3" id="KW-1185">Reference proteome</keyword>
<organism evidence="2 3">
    <name type="scientific">Phycomyces blakesleeanus</name>
    <dbReference type="NCBI Taxonomy" id="4837"/>
    <lineage>
        <taxon>Eukaryota</taxon>
        <taxon>Fungi</taxon>
        <taxon>Fungi incertae sedis</taxon>
        <taxon>Mucoromycota</taxon>
        <taxon>Mucoromycotina</taxon>
        <taxon>Mucoromycetes</taxon>
        <taxon>Mucorales</taxon>
        <taxon>Phycomycetaceae</taxon>
        <taxon>Phycomyces</taxon>
    </lineage>
</organism>
<reference evidence="2 3" key="1">
    <citation type="submission" date="2024-04" db="EMBL/GenBank/DDBJ databases">
        <title>Symmetric and asymmetric DNA N6-adenine methylation regulates different biological responses in Mucorales.</title>
        <authorList>
            <consortium name="Lawrence Berkeley National Laboratory"/>
            <person name="Lax C."/>
            <person name="Mondo S.J."/>
            <person name="Osorio-Concepcion M."/>
            <person name="Muszewska A."/>
            <person name="Corrochano-Luque M."/>
            <person name="Gutierrez G."/>
            <person name="Riley R."/>
            <person name="Lipzen A."/>
            <person name="Guo J."/>
            <person name="Hundley H."/>
            <person name="Amirebrahimi M."/>
            <person name="Ng V."/>
            <person name="Lorenzo-Gutierrez D."/>
            <person name="Binder U."/>
            <person name="Yang J."/>
            <person name="Song Y."/>
            <person name="Canovas D."/>
            <person name="Navarro E."/>
            <person name="Freitag M."/>
            <person name="Gabaldon T."/>
            <person name="Grigoriev I.V."/>
            <person name="Corrochano L.M."/>
            <person name="Nicolas F.E."/>
            <person name="Garre V."/>
        </authorList>
    </citation>
    <scope>NUCLEOTIDE SEQUENCE [LARGE SCALE GENOMIC DNA]</scope>
    <source>
        <strain evidence="2 3">L51</strain>
    </source>
</reference>
<keyword evidence="1" id="KW-1133">Transmembrane helix</keyword>
<name>A0ABR3BC17_PHYBL</name>
<evidence type="ECO:0000313" key="3">
    <source>
        <dbReference type="Proteomes" id="UP001448207"/>
    </source>
</evidence>
<keyword evidence="1" id="KW-0472">Membrane</keyword>
<protein>
    <submittedName>
        <fullName evidence="2">Uncharacterized protein</fullName>
    </submittedName>
</protein>
<proteinExistence type="predicted"/>